<protein>
    <submittedName>
        <fullName evidence="2">Uncharacterized protein</fullName>
    </submittedName>
</protein>
<feature type="region of interest" description="Disordered" evidence="1">
    <location>
        <begin position="1"/>
        <end position="25"/>
    </location>
</feature>
<dbReference type="Proteomes" id="UP001501752">
    <property type="component" value="Unassembled WGS sequence"/>
</dbReference>
<accession>A0ABP9DGQ8</accession>
<reference evidence="3" key="1">
    <citation type="journal article" date="2019" name="Int. J. Syst. Evol. Microbiol.">
        <title>The Global Catalogue of Microorganisms (GCM) 10K type strain sequencing project: providing services to taxonomists for standard genome sequencing and annotation.</title>
        <authorList>
            <consortium name="The Broad Institute Genomics Platform"/>
            <consortium name="The Broad Institute Genome Sequencing Center for Infectious Disease"/>
            <person name="Wu L."/>
            <person name="Ma J."/>
        </authorList>
    </citation>
    <scope>NUCLEOTIDE SEQUENCE [LARGE SCALE GENOMIC DNA]</scope>
    <source>
        <strain evidence="3">JCM 13006</strain>
    </source>
</reference>
<name>A0ABP9DGQ8_9ACTN</name>
<evidence type="ECO:0000313" key="3">
    <source>
        <dbReference type="Proteomes" id="UP001501752"/>
    </source>
</evidence>
<keyword evidence="3" id="KW-1185">Reference proteome</keyword>
<evidence type="ECO:0000256" key="1">
    <source>
        <dbReference type="SAM" id="MobiDB-lite"/>
    </source>
</evidence>
<sequence>MDEDVRQAVTGALGAGPRKGRSPTWDDVSAELCDVIVSAVVAPARIDPAQAVRFRTHLDAVTQRSRAEQSGAER</sequence>
<comment type="caution">
    <text evidence="2">The sequence shown here is derived from an EMBL/GenBank/DDBJ whole genome shotgun (WGS) entry which is preliminary data.</text>
</comment>
<organism evidence="2 3">
    <name type="scientific">Kitasatospora terrestris</name>
    <dbReference type="NCBI Taxonomy" id="258051"/>
    <lineage>
        <taxon>Bacteria</taxon>
        <taxon>Bacillati</taxon>
        <taxon>Actinomycetota</taxon>
        <taxon>Actinomycetes</taxon>
        <taxon>Kitasatosporales</taxon>
        <taxon>Streptomycetaceae</taxon>
        <taxon>Kitasatospora</taxon>
    </lineage>
</organism>
<dbReference type="EMBL" id="BAABIS010000001">
    <property type="protein sequence ID" value="GAA4841019.1"/>
    <property type="molecule type" value="Genomic_DNA"/>
</dbReference>
<gene>
    <name evidence="2" type="ORF">GCM10023235_15810</name>
</gene>
<proteinExistence type="predicted"/>
<dbReference type="RefSeq" id="WP_345696043.1">
    <property type="nucleotide sequence ID" value="NZ_BAABIS010000001.1"/>
</dbReference>
<evidence type="ECO:0000313" key="2">
    <source>
        <dbReference type="EMBL" id="GAA4841019.1"/>
    </source>
</evidence>